<evidence type="ECO:0000256" key="4">
    <source>
        <dbReference type="ARBA" id="ARBA00022695"/>
    </source>
</evidence>
<comment type="caution">
    <text evidence="8">The sequence shown here is derived from an EMBL/GenBank/DDBJ whole genome shotgun (WGS) entry which is preliminary data.</text>
</comment>
<evidence type="ECO:0000313" key="9">
    <source>
        <dbReference type="Proteomes" id="UP000256941"/>
    </source>
</evidence>
<gene>
    <name evidence="8" type="ORF">BDD41_3295</name>
</gene>
<dbReference type="RefSeq" id="WP_028717457.1">
    <property type="nucleotide sequence ID" value="NZ_CP038197.1"/>
</dbReference>
<keyword evidence="1 6" id="KW-1277">Toxin-antitoxin system</keyword>
<dbReference type="PROSITE" id="PS52018">
    <property type="entry name" value="DART"/>
    <property type="match status" value="1"/>
</dbReference>
<keyword evidence="2 6" id="KW-0328">Glycosyltransferase</keyword>
<feature type="binding site" evidence="6">
    <location>
        <position position="28"/>
    </location>
    <ligand>
        <name>NAD(+)</name>
        <dbReference type="ChEBI" id="CHEBI:57540"/>
    </ligand>
</feature>
<comment type="similarity">
    <text evidence="6">Belongs to the DarT ADP-ribosyltransferase family.</text>
</comment>
<comment type="caution">
    <text evidence="6">Lacks conserved residue(s) required for the propagation of feature annotation.</text>
</comment>
<name>A0A3D9XF53_PARVE</name>
<accession>A0A3D9XF53</accession>
<dbReference type="GO" id="GO:0003677">
    <property type="term" value="F:DNA binding"/>
    <property type="evidence" value="ECO:0007669"/>
    <property type="project" value="UniProtKB-UniRule"/>
</dbReference>
<evidence type="ECO:0000256" key="2">
    <source>
        <dbReference type="ARBA" id="ARBA00022676"/>
    </source>
</evidence>
<sequence length="223" mass="24981">MPPPAAPKIYHIVHVDRLPSIIAEGGLLCDAEIVRRAAANPAMGTTIGMTSIKERRLNELELSSHPGLRVGGCVPFYFCPRSIMLYLIHCANHAELAYRGGQGPIVHLEADLRDSVAWANQNRSRWAFTLSNAGAYYFEDRADLEQLDAINWDAVQTNRWAGNGISRSVKEGKQAEFLMERAFPWQLVTRIGVRSQQVYGQVRAALQAAGHKPHVEIKPDWYY</sequence>
<feature type="active site" description="Proton acceptor" evidence="6">
    <location>
        <position position="56"/>
    </location>
</feature>
<evidence type="ECO:0000256" key="1">
    <source>
        <dbReference type="ARBA" id="ARBA00022649"/>
    </source>
</evidence>
<dbReference type="AlphaFoldDB" id="A0A3D9XF53"/>
<keyword evidence="4 6" id="KW-0548">Nucleotidyltransferase</keyword>
<evidence type="ECO:0000313" key="8">
    <source>
        <dbReference type="EMBL" id="REF68261.1"/>
    </source>
</evidence>
<evidence type="ECO:0000256" key="5">
    <source>
        <dbReference type="ARBA" id="ARBA00023125"/>
    </source>
</evidence>
<dbReference type="Proteomes" id="UP000256941">
    <property type="component" value="Unassembled WGS sequence"/>
</dbReference>
<proteinExistence type="inferred from homology"/>
<protein>
    <submittedName>
        <fullName evidence="8">Uncharacterized protein DUF4433</fullName>
    </submittedName>
</protein>
<dbReference type="Pfam" id="PF14487">
    <property type="entry name" value="DarT"/>
    <property type="match status" value="1"/>
</dbReference>
<evidence type="ECO:0000256" key="3">
    <source>
        <dbReference type="ARBA" id="ARBA00022679"/>
    </source>
</evidence>
<dbReference type="EMBL" id="QTUJ01000003">
    <property type="protein sequence ID" value="REF68261.1"/>
    <property type="molecule type" value="Genomic_DNA"/>
</dbReference>
<feature type="active site" evidence="6">
    <location>
        <position position="176"/>
    </location>
</feature>
<feature type="domain" description="DarT" evidence="7">
    <location>
        <begin position="7"/>
        <end position="223"/>
    </location>
</feature>
<feature type="binding site" evidence="6">
    <location>
        <begin position="11"/>
        <end position="13"/>
    </location>
    <ligand>
        <name>NAD(+)</name>
        <dbReference type="ChEBI" id="CHEBI:57540"/>
    </ligand>
</feature>
<feature type="binding site" evidence="6">
    <location>
        <position position="56"/>
    </location>
    <ligand>
        <name>NAD(+)</name>
        <dbReference type="ChEBI" id="CHEBI:57540"/>
    </ligand>
</feature>
<dbReference type="GO" id="GO:0016779">
    <property type="term" value="F:nucleotidyltransferase activity"/>
    <property type="evidence" value="ECO:0007669"/>
    <property type="project" value="UniProtKB-UniRule"/>
</dbReference>
<reference evidence="8 9" key="1">
    <citation type="submission" date="2018-08" db="EMBL/GenBank/DDBJ databases">
        <title>Genomic Encyclopedia of Archaeal and Bacterial Type Strains, Phase II (KMG-II): from individual species to whole genera.</title>
        <authorList>
            <person name="Goeker M."/>
        </authorList>
    </citation>
    <scope>NUCLEOTIDE SEQUENCE [LARGE SCALE GENOMIC DNA]</scope>
    <source>
        <strain evidence="8 9">DSM 17099</strain>
    </source>
</reference>
<evidence type="ECO:0000256" key="6">
    <source>
        <dbReference type="PROSITE-ProRule" id="PRU01362"/>
    </source>
</evidence>
<comment type="catalytic activity">
    <reaction evidence="6">
        <text>a thymidine in DNA + NAD(+) = an N-(ADP-alpha-D-ribosyl)-thymidine in DNA + nicotinamide + H(+)</text>
        <dbReference type="Rhea" id="RHEA:71651"/>
        <dbReference type="Rhea" id="RHEA-COMP:13556"/>
        <dbReference type="Rhea" id="RHEA-COMP:18051"/>
        <dbReference type="ChEBI" id="CHEBI:15378"/>
        <dbReference type="ChEBI" id="CHEBI:17154"/>
        <dbReference type="ChEBI" id="CHEBI:57540"/>
        <dbReference type="ChEBI" id="CHEBI:137386"/>
        <dbReference type="ChEBI" id="CHEBI:191199"/>
    </reaction>
</comment>
<keyword evidence="3 6" id="KW-0808">Transferase</keyword>
<organism evidence="8 9">
    <name type="scientific">Paracoccus versutus</name>
    <name type="common">Thiobacillus versutus</name>
    <dbReference type="NCBI Taxonomy" id="34007"/>
    <lineage>
        <taxon>Bacteria</taxon>
        <taxon>Pseudomonadati</taxon>
        <taxon>Pseudomonadota</taxon>
        <taxon>Alphaproteobacteria</taxon>
        <taxon>Rhodobacterales</taxon>
        <taxon>Paracoccaceae</taxon>
        <taxon>Paracoccus</taxon>
    </lineage>
</organism>
<dbReference type="GO" id="GO:0016757">
    <property type="term" value="F:glycosyltransferase activity"/>
    <property type="evidence" value="ECO:0007669"/>
    <property type="project" value="UniProtKB-UniRule"/>
</dbReference>
<evidence type="ECO:0000259" key="7">
    <source>
        <dbReference type="PROSITE" id="PS52018"/>
    </source>
</evidence>
<keyword evidence="5 6" id="KW-0238">DNA-binding</keyword>
<dbReference type="InterPro" id="IPR029494">
    <property type="entry name" value="DarT"/>
</dbReference>